<gene>
    <name evidence="2" type="ORF">H9830_13210</name>
</gene>
<feature type="region of interest" description="Disordered" evidence="1">
    <location>
        <begin position="230"/>
        <end position="252"/>
    </location>
</feature>
<dbReference type="SUPFAM" id="SSF53474">
    <property type="entry name" value="alpha/beta-Hydrolases"/>
    <property type="match status" value="1"/>
</dbReference>
<proteinExistence type="predicted"/>
<reference evidence="2" key="1">
    <citation type="journal article" date="2021" name="PeerJ">
        <title>Extensive microbial diversity within the chicken gut microbiome revealed by metagenomics and culture.</title>
        <authorList>
            <person name="Gilroy R."/>
            <person name="Ravi A."/>
            <person name="Getino M."/>
            <person name="Pursley I."/>
            <person name="Horton D.L."/>
            <person name="Alikhan N.F."/>
            <person name="Baker D."/>
            <person name="Gharbi K."/>
            <person name="Hall N."/>
            <person name="Watson M."/>
            <person name="Adriaenssens E.M."/>
            <person name="Foster-Nyarko E."/>
            <person name="Jarju S."/>
            <person name="Secka A."/>
            <person name="Antonio M."/>
            <person name="Oren A."/>
            <person name="Chaudhuri R.R."/>
            <person name="La Ragione R."/>
            <person name="Hildebrand F."/>
            <person name="Pallen M.J."/>
        </authorList>
    </citation>
    <scope>NUCLEOTIDE SEQUENCE</scope>
    <source>
        <strain evidence="2">ChiGjej1B1-98</strain>
    </source>
</reference>
<name>A0A9D1YWV7_9MICO</name>
<evidence type="ECO:0000256" key="1">
    <source>
        <dbReference type="SAM" id="MobiDB-lite"/>
    </source>
</evidence>
<dbReference type="Proteomes" id="UP000824005">
    <property type="component" value="Unassembled WGS sequence"/>
</dbReference>
<dbReference type="AlphaFoldDB" id="A0A9D1YWV7"/>
<sequence length="470" mass="50221">MTGYGSSDEAHRLLARAIDDAVEELALANTDAGLAPSARAVAPGDPVAITVDDYVAEICSELPRLILELRMFSSLTYAVGLSYSNLEDALQSGFNSLTESAMYILGVLSRPLLLGALGAGLVFGPTLFLLDQLMQNPTVRAMVELMLAPVQGQLETLLQNLQNAYGPYLEQLLLNPTVLDMLGYGTRGIDDYLAGLLGIIPLSSMSDQDSVTLLTMLILPLLANGHKLGSNPVTPRETTHEEGFAEEAPEPVTTYSEGFEQITSQDSDIVIYTFELPDGSVHHQVFVQGTQDWSFGDGDSGFDSISNLENAASHQNMYGSAQGLEQALLDAGIEPGDSIDLFGYSQGGAAVALVAANGNFNITSLTTYGAPSGLIVVPEEIDWVQLQNDQDIVANVAGMSQHETNATVIEMSPDINPQSIGDPHLAPAYRQAIDELEASGDTVSLGQVQRRSERLDGAVGVNRRAYELDR</sequence>
<organism evidence="2 3">
    <name type="scientific">Candidatus Agrococcus pullicola</name>
    <dbReference type="NCBI Taxonomy" id="2838429"/>
    <lineage>
        <taxon>Bacteria</taxon>
        <taxon>Bacillati</taxon>
        <taxon>Actinomycetota</taxon>
        <taxon>Actinomycetes</taxon>
        <taxon>Micrococcales</taxon>
        <taxon>Microbacteriaceae</taxon>
        <taxon>Agrococcus</taxon>
    </lineage>
</organism>
<dbReference type="EMBL" id="DXDC01000399">
    <property type="protein sequence ID" value="HIY67223.1"/>
    <property type="molecule type" value="Genomic_DNA"/>
</dbReference>
<protein>
    <submittedName>
        <fullName evidence="2">Uncharacterized protein</fullName>
    </submittedName>
</protein>
<dbReference type="InterPro" id="IPR029058">
    <property type="entry name" value="AB_hydrolase_fold"/>
</dbReference>
<comment type="caution">
    <text evidence="2">The sequence shown here is derived from an EMBL/GenBank/DDBJ whole genome shotgun (WGS) entry which is preliminary data.</text>
</comment>
<evidence type="ECO:0000313" key="2">
    <source>
        <dbReference type="EMBL" id="HIY67223.1"/>
    </source>
</evidence>
<accession>A0A9D1YWV7</accession>
<reference evidence="2" key="2">
    <citation type="submission" date="2021-04" db="EMBL/GenBank/DDBJ databases">
        <authorList>
            <person name="Gilroy R."/>
        </authorList>
    </citation>
    <scope>NUCLEOTIDE SEQUENCE</scope>
    <source>
        <strain evidence="2">ChiGjej1B1-98</strain>
    </source>
</reference>
<evidence type="ECO:0000313" key="3">
    <source>
        <dbReference type="Proteomes" id="UP000824005"/>
    </source>
</evidence>